<dbReference type="Pfam" id="PF03400">
    <property type="entry name" value="DDE_Tnp_IS1"/>
    <property type="match status" value="1"/>
</dbReference>
<dbReference type="GO" id="GO:0004803">
    <property type="term" value="F:transposase activity"/>
    <property type="evidence" value="ECO:0007669"/>
    <property type="project" value="InterPro"/>
</dbReference>
<dbReference type="Proteomes" id="UP000269923">
    <property type="component" value="Unassembled WGS sequence"/>
</dbReference>
<dbReference type="OrthoDB" id="9783238at2"/>
<comment type="caution">
    <text evidence="1">The sequence shown here is derived from an EMBL/GenBank/DDBJ whole genome shotgun (WGS) entry which is preliminary data.</text>
</comment>
<keyword evidence="2" id="KW-1185">Reference proteome</keyword>
<sequence length="76" mass="9036">MRALPDSWDAFVKALSDADNQWVSKQHTKAIESNNCRIWHRLSRVIRRSCYFSKSMLYHIKSFNIGFWAINNPKHI</sequence>
<dbReference type="EMBL" id="RQYC01000020">
    <property type="protein sequence ID" value="RRD89239.1"/>
    <property type="molecule type" value="Genomic_DNA"/>
</dbReference>
<reference evidence="1 2" key="1">
    <citation type="submission" date="2018-11" db="EMBL/GenBank/DDBJ databases">
        <title>Genomes From Bacteria Associated with the Canine Oral Cavity: a Test Case for Automated Genome-Based Taxonomic Assignment.</title>
        <authorList>
            <person name="Coil D.A."/>
            <person name="Jospin G."/>
            <person name="Darling A.E."/>
            <person name="Wallis C."/>
            <person name="Davis I.J."/>
            <person name="Harris S."/>
            <person name="Eisen J.A."/>
            <person name="Holcombe L.J."/>
            <person name="O'Flynn C."/>
        </authorList>
    </citation>
    <scope>NUCLEOTIDE SEQUENCE [LARGE SCALE GENOMIC DNA]</scope>
    <source>
        <strain evidence="1 2">COT-280</strain>
    </source>
</reference>
<dbReference type="InterPro" id="IPR005063">
    <property type="entry name" value="Transposase_27"/>
</dbReference>
<evidence type="ECO:0000313" key="1">
    <source>
        <dbReference type="EMBL" id="RRD89239.1"/>
    </source>
</evidence>
<proteinExistence type="predicted"/>
<dbReference type="GO" id="GO:0003677">
    <property type="term" value="F:DNA binding"/>
    <property type="evidence" value="ECO:0007669"/>
    <property type="project" value="InterPro"/>
</dbReference>
<accession>A0A3P2A1N7</accession>
<name>A0A3P2A1N7_9NEIS</name>
<dbReference type="AlphaFoldDB" id="A0A3P2A1N7"/>
<protein>
    <submittedName>
        <fullName evidence="1">IS1 family transposase</fullName>
    </submittedName>
</protein>
<organism evidence="1 2">
    <name type="scientific">Conchiformibius steedae</name>
    <dbReference type="NCBI Taxonomy" id="153493"/>
    <lineage>
        <taxon>Bacteria</taxon>
        <taxon>Pseudomonadati</taxon>
        <taxon>Pseudomonadota</taxon>
        <taxon>Betaproteobacteria</taxon>
        <taxon>Neisseriales</taxon>
        <taxon>Neisseriaceae</taxon>
        <taxon>Conchiformibius</taxon>
    </lineage>
</organism>
<evidence type="ECO:0000313" key="2">
    <source>
        <dbReference type="Proteomes" id="UP000269923"/>
    </source>
</evidence>
<dbReference type="GO" id="GO:0006313">
    <property type="term" value="P:DNA transposition"/>
    <property type="evidence" value="ECO:0007669"/>
    <property type="project" value="InterPro"/>
</dbReference>
<gene>
    <name evidence="1" type="ORF">EII21_09470</name>
</gene>